<gene>
    <name evidence="1" type="ORF">FIBSPDRAFT_1051455</name>
</gene>
<accession>A0A165Z515</accession>
<sequence length="122" mass="14116">MSQNYDGTRCDINPISDSDKTELRKALMPATLHLSAPRNITIRPQVAESISLIAKLDFPERWLDLSDVMLLLEIYDEFSARNSRPRSRTHEEFWGLEQGWFVQVLNWNMGVLGGRRGKRKRG</sequence>
<dbReference type="InterPro" id="IPR016024">
    <property type="entry name" value="ARM-type_fold"/>
</dbReference>
<name>A0A165Z515_9AGAM</name>
<dbReference type="STRING" id="436010.A0A165Z515"/>
<reference evidence="1 2" key="1">
    <citation type="journal article" date="2016" name="Mol. Biol. Evol.">
        <title>Comparative Genomics of Early-Diverging Mushroom-Forming Fungi Provides Insights into the Origins of Lignocellulose Decay Capabilities.</title>
        <authorList>
            <person name="Nagy L.G."/>
            <person name="Riley R."/>
            <person name="Tritt A."/>
            <person name="Adam C."/>
            <person name="Daum C."/>
            <person name="Floudas D."/>
            <person name="Sun H."/>
            <person name="Yadav J.S."/>
            <person name="Pangilinan J."/>
            <person name="Larsson K.H."/>
            <person name="Matsuura K."/>
            <person name="Barry K."/>
            <person name="Labutti K."/>
            <person name="Kuo R."/>
            <person name="Ohm R.A."/>
            <person name="Bhattacharya S.S."/>
            <person name="Shirouzu T."/>
            <person name="Yoshinaga Y."/>
            <person name="Martin F.M."/>
            <person name="Grigoriev I.V."/>
            <person name="Hibbett D.S."/>
        </authorList>
    </citation>
    <scope>NUCLEOTIDE SEQUENCE [LARGE SCALE GENOMIC DNA]</scope>
    <source>
        <strain evidence="1 2">CBS 109695</strain>
    </source>
</reference>
<dbReference type="Proteomes" id="UP000076532">
    <property type="component" value="Unassembled WGS sequence"/>
</dbReference>
<dbReference type="SUPFAM" id="SSF48371">
    <property type="entry name" value="ARM repeat"/>
    <property type="match status" value="1"/>
</dbReference>
<evidence type="ECO:0000313" key="1">
    <source>
        <dbReference type="EMBL" id="KZP10233.1"/>
    </source>
</evidence>
<protein>
    <submittedName>
        <fullName evidence="1">Uncharacterized protein</fullName>
    </submittedName>
</protein>
<dbReference type="AlphaFoldDB" id="A0A165Z515"/>
<dbReference type="EMBL" id="KV417684">
    <property type="protein sequence ID" value="KZP10233.1"/>
    <property type="molecule type" value="Genomic_DNA"/>
</dbReference>
<organism evidence="1 2">
    <name type="scientific">Athelia psychrophila</name>
    <dbReference type="NCBI Taxonomy" id="1759441"/>
    <lineage>
        <taxon>Eukaryota</taxon>
        <taxon>Fungi</taxon>
        <taxon>Dikarya</taxon>
        <taxon>Basidiomycota</taxon>
        <taxon>Agaricomycotina</taxon>
        <taxon>Agaricomycetes</taxon>
        <taxon>Agaricomycetidae</taxon>
        <taxon>Atheliales</taxon>
        <taxon>Atheliaceae</taxon>
        <taxon>Athelia</taxon>
    </lineage>
</organism>
<dbReference type="OrthoDB" id="3268246at2759"/>
<evidence type="ECO:0000313" key="2">
    <source>
        <dbReference type="Proteomes" id="UP000076532"/>
    </source>
</evidence>
<dbReference type="Gene3D" id="1.25.10.10">
    <property type="entry name" value="Leucine-rich Repeat Variant"/>
    <property type="match status" value="1"/>
</dbReference>
<keyword evidence="2" id="KW-1185">Reference proteome</keyword>
<proteinExistence type="predicted"/>
<dbReference type="InterPro" id="IPR011989">
    <property type="entry name" value="ARM-like"/>
</dbReference>